<name>A0A9N9UKN7_9HYPO</name>
<evidence type="ECO:0000313" key="1">
    <source>
        <dbReference type="EMBL" id="CAG9990336.1"/>
    </source>
</evidence>
<dbReference type="Gene3D" id="1.20.930.20">
    <property type="entry name" value="Adaptor protein Cbl, N-terminal domain"/>
    <property type="match status" value="1"/>
</dbReference>
<dbReference type="Proteomes" id="UP000754883">
    <property type="component" value="Unassembled WGS sequence"/>
</dbReference>
<sequence>MSGTIFGSLISESIELIHTIRKALDRVKMAKKTCLDIQTQIDSTSATLDAINREPILQVDKIKQPMENILIIEKELQAALDEREEDAKRHKIQQFGKSLISGDEMDKQVNDILNRLAHARGELHACITTIHIGLTDSLDSGFRVARSDLQRINDTVRELCGQQLVLAERLEPREQNLTQDDETGQSLLASLVRRLAGQDSAGGTHIEGSNRLDWHKNKAGKDASMLVGNSGYEIAEHKNLGPVRANMRDNTFGKGLRLHVGHIKSGPDFFKRR</sequence>
<evidence type="ECO:0000313" key="2">
    <source>
        <dbReference type="Proteomes" id="UP000754883"/>
    </source>
</evidence>
<comment type="caution">
    <text evidence="1">The sequence shown here is derived from an EMBL/GenBank/DDBJ whole genome shotgun (WGS) entry which is preliminary data.</text>
</comment>
<dbReference type="OrthoDB" id="3559235at2759"/>
<accession>A0A9N9UKN7</accession>
<keyword evidence="2" id="KW-1185">Reference proteome</keyword>
<dbReference type="AlphaFoldDB" id="A0A9N9UKN7"/>
<protein>
    <recommendedName>
        <fullName evidence="3">Fungal N-terminal domain-containing protein</fullName>
    </recommendedName>
</protein>
<reference evidence="1 2" key="2">
    <citation type="submission" date="2021-10" db="EMBL/GenBank/DDBJ databases">
        <authorList>
            <person name="Piombo E."/>
        </authorList>
    </citation>
    <scope>NUCLEOTIDE SEQUENCE [LARGE SCALE GENOMIC DNA]</scope>
</reference>
<reference evidence="2" key="1">
    <citation type="submission" date="2019-06" db="EMBL/GenBank/DDBJ databases">
        <authorList>
            <person name="Broberg M."/>
        </authorList>
    </citation>
    <scope>NUCLEOTIDE SEQUENCE [LARGE SCALE GENOMIC DNA]</scope>
</reference>
<proteinExistence type="predicted"/>
<dbReference type="EMBL" id="CABFNO020001469">
    <property type="protein sequence ID" value="CAG9990336.1"/>
    <property type="molecule type" value="Genomic_DNA"/>
</dbReference>
<gene>
    <name evidence="1" type="ORF">CBYS24578_00012562</name>
</gene>
<dbReference type="InterPro" id="IPR036537">
    <property type="entry name" value="Adaptor_Cbl_N_dom_sf"/>
</dbReference>
<evidence type="ECO:0008006" key="3">
    <source>
        <dbReference type="Google" id="ProtNLM"/>
    </source>
</evidence>
<organism evidence="1 2">
    <name type="scientific">Clonostachys byssicola</name>
    <dbReference type="NCBI Taxonomy" id="160290"/>
    <lineage>
        <taxon>Eukaryota</taxon>
        <taxon>Fungi</taxon>
        <taxon>Dikarya</taxon>
        <taxon>Ascomycota</taxon>
        <taxon>Pezizomycotina</taxon>
        <taxon>Sordariomycetes</taxon>
        <taxon>Hypocreomycetidae</taxon>
        <taxon>Hypocreales</taxon>
        <taxon>Bionectriaceae</taxon>
        <taxon>Clonostachys</taxon>
    </lineage>
</organism>
<dbReference type="GO" id="GO:0007166">
    <property type="term" value="P:cell surface receptor signaling pathway"/>
    <property type="evidence" value="ECO:0007669"/>
    <property type="project" value="InterPro"/>
</dbReference>